<name>A0A0E9UF73_ANGAN</name>
<sequence length="24" mass="2620">MCTAGFDPTPEVANCFREAFTAQI</sequence>
<organism evidence="1">
    <name type="scientific">Anguilla anguilla</name>
    <name type="common">European freshwater eel</name>
    <name type="synonym">Muraena anguilla</name>
    <dbReference type="NCBI Taxonomy" id="7936"/>
    <lineage>
        <taxon>Eukaryota</taxon>
        <taxon>Metazoa</taxon>
        <taxon>Chordata</taxon>
        <taxon>Craniata</taxon>
        <taxon>Vertebrata</taxon>
        <taxon>Euteleostomi</taxon>
        <taxon>Actinopterygii</taxon>
        <taxon>Neopterygii</taxon>
        <taxon>Teleostei</taxon>
        <taxon>Anguilliformes</taxon>
        <taxon>Anguillidae</taxon>
        <taxon>Anguilla</taxon>
    </lineage>
</organism>
<proteinExistence type="predicted"/>
<dbReference type="EMBL" id="GBXM01044712">
    <property type="protein sequence ID" value="JAH63865.1"/>
    <property type="molecule type" value="Transcribed_RNA"/>
</dbReference>
<reference evidence="1" key="1">
    <citation type="submission" date="2014-11" db="EMBL/GenBank/DDBJ databases">
        <authorList>
            <person name="Amaro Gonzalez C."/>
        </authorList>
    </citation>
    <scope>NUCLEOTIDE SEQUENCE</scope>
</reference>
<accession>A0A0E9UF73</accession>
<protein>
    <submittedName>
        <fullName evidence="1">Uncharacterized protein</fullName>
    </submittedName>
</protein>
<dbReference type="AlphaFoldDB" id="A0A0E9UF73"/>
<reference evidence="1" key="2">
    <citation type="journal article" date="2015" name="Fish Shellfish Immunol.">
        <title>Early steps in the European eel (Anguilla anguilla)-Vibrio vulnificus interaction in the gills: Role of the RtxA13 toxin.</title>
        <authorList>
            <person name="Callol A."/>
            <person name="Pajuelo D."/>
            <person name="Ebbesson L."/>
            <person name="Teles M."/>
            <person name="MacKenzie S."/>
            <person name="Amaro C."/>
        </authorList>
    </citation>
    <scope>NUCLEOTIDE SEQUENCE</scope>
</reference>
<evidence type="ECO:0000313" key="1">
    <source>
        <dbReference type="EMBL" id="JAH63865.1"/>
    </source>
</evidence>